<evidence type="ECO:0000256" key="3">
    <source>
        <dbReference type="ARBA" id="ARBA00022605"/>
    </source>
</evidence>
<feature type="binding site" evidence="8">
    <location>
        <position position="213"/>
    </location>
    <ligand>
        <name>NADP(+)</name>
        <dbReference type="ChEBI" id="CHEBI:58349"/>
    </ligand>
</feature>
<proteinExistence type="inferred from homology"/>
<comment type="catalytic activity">
    <reaction evidence="7 8">
        <text>shikimate + NADP(+) = 3-dehydroshikimate + NADPH + H(+)</text>
        <dbReference type="Rhea" id="RHEA:17737"/>
        <dbReference type="ChEBI" id="CHEBI:15378"/>
        <dbReference type="ChEBI" id="CHEBI:16630"/>
        <dbReference type="ChEBI" id="CHEBI:36208"/>
        <dbReference type="ChEBI" id="CHEBI:57783"/>
        <dbReference type="ChEBI" id="CHEBI:58349"/>
        <dbReference type="EC" id="1.1.1.25"/>
    </reaction>
</comment>
<dbReference type="Pfam" id="PF08501">
    <property type="entry name" value="Shikimate_dh_N"/>
    <property type="match status" value="1"/>
</dbReference>
<feature type="binding site" evidence="8">
    <location>
        <position position="77"/>
    </location>
    <ligand>
        <name>NADP(+)</name>
        <dbReference type="ChEBI" id="CHEBI:58349"/>
    </ligand>
</feature>
<reference evidence="13" key="1">
    <citation type="journal article" date="2019" name="Int. J. Syst. Evol. Microbiol.">
        <title>The Global Catalogue of Microorganisms (GCM) 10K type strain sequencing project: providing services to taxonomists for standard genome sequencing and annotation.</title>
        <authorList>
            <consortium name="The Broad Institute Genomics Platform"/>
            <consortium name="The Broad Institute Genome Sequencing Center for Infectious Disease"/>
            <person name="Wu L."/>
            <person name="Ma J."/>
        </authorList>
    </citation>
    <scope>NUCLEOTIDE SEQUENCE [LARGE SCALE GENOMIC DNA]</scope>
    <source>
        <strain evidence="13">JCM 18720</strain>
    </source>
</reference>
<dbReference type="NCBIfam" id="NF001310">
    <property type="entry name" value="PRK00258.1-2"/>
    <property type="match status" value="1"/>
</dbReference>
<dbReference type="Pfam" id="PF01488">
    <property type="entry name" value="Shikimate_DH"/>
    <property type="match status" value="1"/>
</dbReference>
<dbReference type="InterPro" id="IPR011342">
    <property type="entry name" value="Shikimate_DH"/>
</dbReference>
<evidence type="ECO:0000259" key="9">
    <source>
        <dbReference type="Pfam" id="PF01488"/>
    </source>
</evidence>
<feature type="binding site" evidence="8">
    <location>
        <position position="102"/>
    </location>
    <ligand>
        <name>shikimate</name>
        <dbReference type="ChEBI" id="CHEBI:36208"/>
    </ligand>
</feature>
<evidence type="ECO:0000256" key="6">
    <source>
        <dbReference type="ARBA" id="ARBA00023141"/>
    </source>
</evidence>
<evidence type="ECO:0000259" key="11">
    <source>
        <dbReference type="Pfam" id="PF18317"/>
    </source>
</evidence>
<evidence type="ECO:0000313" key="13">
    <source>
        <dbReference type="Proteomes" id="UP001501600"/>
    </source>
</evidence>
<dbReference type="InterPro" id="IPR046346">
    <property type="entry name" value="Aminoacid_DH-like_N_sf"/>
</dbReference>
<evidence type="ECO:0000256" key="5">
    <source>
        <dbReference type="ARBA" id="ARBA00023002"/>
    </source>
</evidence>
<feature type="binding site" evidence="8">
    <location>
        <begin position="150"/>
        <end position="155"/>
    </location>
    <ligand>
        <name>NADP(+)</name>
        <dbReference type="ChEBI" id="CHEBI:58349"/>
    </ligand>
</feature>
<feature type="domain" description="Shikimate dehydrogenase substrate binding N-terminal" evidence="10">
    <location>
        <begin position="6"/>
        <end position="88"/>
    </location>
</feature>
<keyword evidence="5 8" id="KW-0560">Oxidoreductase</keyword>
<feature type="binding site" evidence="8">
    <location>
        <position position="86"/>
    </location>
    <ligand>
        <name>shikimate</name>
        <dbReference type="ChEBI" id="CHEBI:36208"/>
    </ligand>
</feature>
<evidence type="ECO:0000256" key="2">
    <source>
        <dbReference type="ARBA" id="ARBA00012962"/>
    </source>
</evidence>
<dbReference type="InterPro" id="IPR041121">
    <property type="entry name" value="SDH_C"/>
</dbReference>
<evidence type="ECO:0000259" key="10">
    <source>
        <dbReference type="Pfam" id="PF08501"/>
    </source>
</evidence>
<feature type="binding site" evidence="8">
    <location>
        <position position="237"/>
    </location>
    <ligand>
        <name>NADP(+)</name>
        <dbReference type="ChEBI" id="CHEBI:58349"/>
    </ligand>
</feature>
<dbReference type="SUPFAM" id="SSF53223">
    <property type="entry name" value="Aminoacid dehydrogenase-like, N-terminal domain"/>
    <property type="match status" value="1"/>
</dbReference>
<comment type="similarity">
    <text evidence="8">Belongs to the shikimate dehydrogenase family.</text>
</comment>
<comment type="caution">
    <text evidence="12">The sequence shown here is derived from an EMBL/GenBank/DDBJ whole genome shotgun (WGS) entry which is preliminary data.</text>
</comment>
<feature type="binding site" evidence="8">
    <location>
        <position position="61"/>
    </location>
    <ligand>
        <name>shikimate</name>
        <dbReference type="ChEBI" id="CHEBI:36208"/>
    </ligand>
</feature>
<organism evidence="12 13">
    <name type="scientific">Ferrimonas gelatinilytica</name>
    <dbReference type="NCBI Taxonomy" id="1255257"/>
    <lineage>
        <taxon>Bacteria</taxon>
        <taxon>Pseudomonadati</taxon>
        <taxon>Pseudomonadota</taxon>
        <taxon>Gammaproteobacteria</taxon>
        <taxon>Alteromonadales</taxon>
        <taxon>Ferrimonadaceae</taxon>
        <taxon>Ferrimonas</taxon>
    </lineage>
</organism>
<comment type="subunit">
    <text evidence="8">Homodimer.</text>
</comment>
<dbReference type="EC" id="1.1.1.25" evidence="2 8"/>
<comment type="function">
    <text evidence="8">Involved in the biosynthesis of the chorismate, which leads to the biosynthesis of aromatic amino acids. Catalyzes the reversible NADPH linked reduction of 3-dehydroshikimate (DHSA) to yield shikimate (SA).</text>
</comment>
<keyword evidence="4 8" id="KW-0521">NADP</keyword>
<protein>
    <recommendedName>
        <fullName evidence="2 8">Shikimate dehydrogenase (NADP(+))</fullName>
        <shortName evidence="8">SDH</shortName>
        <ecNumber evidence="2 8">1.1.1.25</ecNumber>
    </recommendedName>
</protein>
<comment type="pathway">
    <text evidence="1 8">Metabolic intermediate biosynthesis; chorismate biosynthesis; chorismate from D-erythrose 4-phosphate and phosphoenolpyruvate: step 4/7.</text>
</comment>
<evidence type="ECO:0000256" key="1">
    <source>
        <dbReference type="ARBA" id="ARBA00004871"/>
    </source>
</evidence>
<evidence type="ECO:0000256" key="8">
    <source>
        <dbReference type="HAMAP-Rule" id="MF_00222"/>
    </source>
</evidence>
<dbReference type="InterPro" id="IPR022893">
    <property type="entry name" value="Shikimate_DH_fam"/>
</dbReference>
<feature type="binding site" evidence="8">
    <location>
        <position position="244"/>
    </location>
    <ligand>
        <name>shikimate</name>
        <dbReference type="ChEBI" id="CHEBI:36208"/>
    </ligand>
</feature>
<dbReference type="Pfam" id="PF18317">
    <property type="entry name" value="SDH_C"/>
    <property type="match status" value="1"/>
</dbReference>
<dbReference type="RefSeq" id="WP_345317596.1">
    <property type="nucleotide sequence ID" value="NZ_BAABLF010000027.1"/>
</dbReference>
<keyword evidence="3 8" id="KW-0028">Amino-acid biosynthesis</keyword>
<dbReference type="HAMAP" id="MF_00222">
    <property type="entry name" value="Shikimate_DH_AroE"/>
    <property type="match status" value="1"/>
</dbReference>
<dbReference type="InterPro" id="IPR006151">
    <property type="entry name" value="Shikm_DH/Glu-tRNA_Rdtase"/>
</dbReference>
<feature type="domain" description="Quinate/shikimate 5-dehydrogenase/glutamyl-tRNA reductase" evidence="9">
    <location>
        <begin position="116"/>
        <end position="191"/>
    </location>
</feature>
<dbReference type="Gene3D" id="3.40.50.10860">
    <property type="entry name" value="Leucine Dehydrogenase, chain A, domain 1"/>
    <property type="match status" value="1"/>
</dbReference>
<feature type="binding site" evidence="8">
    <location>
        <position position="215"/>
    </location>
    <ligand>
        <name>shikimate</name>
        <dbReference type="ChEBI" id="CHEBI:36208"/>
    </ligand>
</feature>
<keyword evidence="13" id="KW-1185">Reference proteome</keyword>
<name>A0ABP9SDZ8_9GAMM</name>
<evidence type="ECO:0000256" key="4">
    <source>
        <dbReference type="ARBA" id="ARBA00022857"/>
    </source>
</evidence>
<dbReference type="EMBL" id="BAABLF010000027">
    <property type="protein sequence ID" value="GAA5193975.1"/>
    <property type="molecule type" value="Genomic_DNA"/>
</dbReference>
<dbReference type="InterPro" id="IPR013708">
    <property type="entry name" value="Shikimate_DH-bd_N"/>
</dbReference>
<evidence type="ECO:0000313" key="12">
    <source>
        <dbReference type="EMBL" id="GAA5193975.1"/>
    </source>
</evidence>
<dbReference type="Gene3D" id="3.40.50.720">
    <property type="entry name" value="NAD(P)-binding Rossmann-like Domain"/>
    <property type="match status" value="1"/>
</dbReference>
<dbReference type="CDD" id="cd01065">
    <property type="entry name" value="NAD_bind_Shikimate_DH"/>
    <property type="match status" value="1"/>
</dbReference>
<feature type="domain" description="SDH C-terminal" evidence="11">
    <location>
        <begin position="237"/>
        <end position="267"/>
    </location>
</feature>
<gene>
    <name evidence="8 12" type="primary">aroE</name>
    <name evidence="12" type="ORF">GCM10025772_25980</name>
</gene>
<accession>A0ABP9SDZ8</accession>
<dbReference type="InterPro" id="IPR036291">
    <property type="entry name" value="NAD(P)-bd_dom_sf"/>
</dbReference>
<dbReference type="SUPFAM" id="SSF51735">
    <property type="entry name" value="NAD(P)-binding Rossmann-fold domains"/>
    <property type="match status" value="1"/>
</dbReference>
<evidence type="ECO:0000256" key="7">
    <source>
        <dbReference type="ARBA" id="ARBA00049442"/>
    </source>
</evidence>
<dbReference type="Proteomes" id="UP001501600">
    <property type="component" value="Unassembled WGS sequence"/>
</dbReference>
<dbReference type="PANTHER" id="PTHR21089:SF1">
    <property type="entry name" value="BIFUNCTIONAL 3-DEHYDROQUINATE DEHYDRATASE_SHIKIMATE DEHYDROGENASE, CHLOROPLASTIC"/>
    <property type="match status" value="1"/>
</dbReference>
<dbReference type="NCBIfam" id="TIGR00507">
    <property type="entry name" value="aroE"/>
    <property type="match status" value="1"/>
</dbReference>
<feature type="binding site" evidence="8">
    <location>
        <begin position="14"/>
        <end position="16"/>
    </location>
    <ligand>
        <name>shikimate</name>
        <dbReference type="ChEBI" id="CHEBI:36208"/>
    </ligand>
</feature>
<feature type="binding site" evidence="8">
    <location>
        <begin position="126"/>
        <end position="130"/>
    </location>
    <ligand>
        <name>NADP(+)</name>
        <dbReference type="ChEBI" id="CHEBI:58349"/>
    </ligand>
</feature>
<feature type="active site" description="Proton acceptor" evidence="8">
    <location>
        <position position="65"/>
    </location>
</feature>
<dbReference type="PANTHER" id="PTHR21089">
    <property type="entry name" value="SHIKIMATE DEHYDROGENASE"/>
    <property type="match status" value="1"/>
</dbReference>
<keyword evidence="6 8" id="KW-0057">Aromatic amino acid biosynthesis</keyword>
<sequence length="271" mass="29129">MDKYAVIGHPIEHSKSPLIHSEFARLTGQPLEYHAILAPKAGFADAVKQFRQAGGKGANVTLPFKEEALALCDELSERARRAGAVNTLIWNDDERLLGDNTDGLGLVSDLKRHAYPLRDARILLLGAGGVARGVLLPLLSERPKRLVVANRTAHKAERLAADFSSFGPVTGVGLENLDGTFDLVINGTSASLSGKLPDLHRVKLAEDGCAYDMAYGDSLTPFQCWALENGARHALSGLGMLVGQAAESFALWRGVHPPIEPILELLQGEVE</sequence>